<feature type="domain" description="HTH tetR-type" evidence="3">
    <location>
        <begin position="11"/>
        <end position="71"/>
    </location>
</feature>
<dbReference type="Gene3D" id="1.10.357.10">
    <property type="entry name" value="Tetracycline Repressor, domain 2"/>
    <property type="match status" value="1"/>
</dbReference>
<dbReference type="OrthoDB" id="9810250at2"/>
<dbReference type="Pfam" id="PF14278">
    <property type="entry name" value="TetR_C_8"/>
    <property type="match status" value="1"/>
</dbReference>
<dbReference type="InterPro" id="IPR001647">
    <property type="entry name" value="HTH_TetR"/>
</dbReference>
<gene>
    <name evidence="4" type="ORF">SAMN02746066_02692</name>
</gene>
<dbReference type="PANTHER" id="PTHR43479:SF7">
    <property type="entry name" value="TETR-FAMILY TRANSCRIPTIONAL REGULATOR"/>
    <property type="match status" value="1"/>
</dbReference>
<accession>A0A1M7KDR0</accession>
<reference evidence="4 5" key="1">
    <citation type="submission" date="2016-11" db="EMBL/GenBank/DDBJ databases">
        <authorList>
            <person name="Jaros S."/>
            <person name="Januszkiewicz K."/>
            <person name="Wedrychowicz H."/>
        </authorList>
    </citation>
    <scope>NUCLEOTIDE SEQUENCE [LARGE SCALE GENOMIC DNA]</scope>
    <source>
        <strain evidence="4 5">DSM 15930</strain>
    </source>
</reference>
<dbReference type="PANTHER" id="PTHR43479">
    <property type="entry name" value="ACREF/ENVCD OPERON REPRESSOR-RELATED"/>
    <property type="match status" value="1"/>
</dbReference>
<evidence type="ECO:0000256" key="2">
    <source>
        <dbReference type="PROSITE-ProRule" id="PRU00335"/>
    </source>
</evidence>
<dbReference type="PROSITE" id="PS50977">
    <property type="entry name" value="HTH_TETR_2"/>
    <property type="match status" value="1"/>
</dbReference>
<sequence>MAGTKGNRRTLYTKKVIKESIIDLLQEKEIHQITVTDICNKADINRGTFYTHYKDAYDLLESMEDELFDQILKYALETPLETHLNTLLINVFDLIAQNKQLCKILFCKQRGSKVLDRILYIAHKLEIDTLVGNLDLDDVYMDYLIKYSLGGILSIIQVWLENDLRESPSDLVKFLNNVMANKEIFQN</sequence>
<name>A0A1M7KDR0_9FIRM</name>
<keyword evidence="5" id="KW-1185">Reference proteome</keyword>
<dbReference type="InterPro" id="IPR050624">
    <property type="entry name" value="HTH-type_Tx_Regulator"/>
</dbReference>
<proteinExistence type="predicted"/>
<dbReference type="EMBL" id="FRCP01000013">
    <property type="protein sequence ID" value="SHM63373.1"/>
    <property type="molecule type" value="Genomic_DNA"/>
</dbReference>
<dbReference type="InterPro" id="IPR009057">
    <property type="entry name" value="Homeodomain-like_sf"/>
</dbReference>
<dbReference type="RefSeq" id="WP_073288531.1">
    <property type="nucleotide sequence ID" value="NZ_FRCP01000013.1"/>
</dbReference>
<dbReference type="GO" id="GO:0003677">
    <property type="term" value="F:DNA binding"/>
    <property type="evidence" value="ECO:0007669"/>
    <property type="project" value="UniProtKB-UniRule"/>
</dbReference>
<dbReference type="AlphaFoldDB" id="A0A1M7KDR0"/>
<protein>
    <submittedName>
        <fullName evidence="4">Transcriptional regulator, TetR family</fullName>
    </submittedName>
</protein>
<feature type="DNA-binding region" description="H-T-H motif" evidence="2">
    <location>
        <begin position="34"/>
        <end position="53"/>
    </location>
</feature>
<evidence type="ECO:0000313" key="4">
    <source>
        <dbReference type="EMBL" id="SHM63373.1"/>
    </source>
</evidence>
<dbReference type="SUPFAM" id="SSF46689">
    <property type="entry name" value="Homeodomain-like"/>
    <property type="match status" value="1"/>
</dbReference>
<evidence type="ECO:0000256" key="1">
    <source>
        <dbReference type="ARBA" id="ARBA00023125"/>
    </source>
</evidence>
<evidence type="ECO:0000259" key="3">
    <source>
        <dbReference type="PROSITE" id="PS50977"/>
    </source>
</evidence>
<dbReference type="Proteomes" id="UP000184038">
    <property type="component" value="Unassembled WGS sequence"/>
</dbReference>
<organism evidence="4 5">
    <name type="scientific">Anaerosporobacter mobilis DSM 15930</name>
    <dbReference type="NCBI Taxonomy" id="1120996"/>
    <lineage>
        <taxon>Bacteria</taxon>
        <taxon>Bacillati</taxon>
        <taxon>Bacillota</taxon>
        <taxon>Clostridia</taxon>
        <taxon>Lachnospirales</taxon>
        <taxon>Lachnospiraceae</taxon>
        <taxon>Anaerosporobacter</taxon>
    </lineage>
</organism>
<evidence type="ECO:0000313" key="5">
    <source>
        <dbReference type="Proteomes" id="UP000184038"/>
    </source>
</evidence>
<dbReference type="STRING" id="1120996.SAMN02746066_02692"/>
<dbReference type="InterPro" id="IPR039532">
    <property type="entry name" value="TetR_C_Firmicutes"/>
</dbReference>
<keyword evidence="1 2" id="KW-0238">DNA-binding</keyword>